<reference evidence="1" key="1">
    <citation type="submission" date="2018-08" db="EMBL/GenBank/DDBJ databases">
        <authorList>
            <person name="Rossello M."/>
        </authorList>
    </citation>
    <scope>NUCLEOTIDE SEQUENCE [LARGE SCALE GENOMIC DNA]</scope>
    <source>
        <strain evidence="1">cv. Chinese Spring</strain>
    </source>
</reference>
<dbReference type="Gramene" id="TraesJAG2A03G00618200.1">
    <property type="protein sequence ID" value="TraesJAG2A03G00618200.1.CDS1"/>
    <property type="gene ID" value="TraesJAG2A03G00618200"/>
</dbReference>
<accession>A0A3B6ASG0</accession>
<dbReference type="Gramene" id="TraesCS2A03G0259700.1">
    <property type="protein sequence ID" value="TraesCS2A03G0259700.1.CDS1"/>
    <property type="gene ID" value="TraesCS2A03G0259700"/>
</dbReference>
<dbReference type="OMA" id="GSVPWSY"/>
<dbReference type="Gramene" id="TraesNOR2A03G00627030.1">
    <property type="protein sequence ID" value="TraesNOR2A03G00627030.1.CDS1"/>
    <property type="gene ID" value="TraesNOR2A03G00627030"/>
</dbReference>
<name>A0A3B6ASG0_WHEAT</name>
<reference evidence="1" key="2">
    <citation type="submission" date="2018-10" db="UniProtKB">
        <authorList>
            <consortium name="EnsemblPlants"/>
        </authorList>
    </citation>
    <scope>IDENTIFICATION</scope>
</reference>
<sequence>MSGIDSPRSRYCMTFCMLGLALGDGYEHNKPSLSTRVTSSMLKFPMSRGSTVSRIETLPWCSSTQSTNTISVLFLLLPIGLHPQATSRRNTPNANTSVKGVAFPVRIISGARYPMVPTTCVVLATVPWSYNLARPKSPSRPFICLSRSTLLAFISRCMTIFSHSS</sequence>
<dbReference type="OrthoDB" id="695137at2759"/>
<dbReference type="Proteomes" id="UP000019116">
    <property type="component" value="Chromosome 2A"/>
</dbReference>
<evidence type="ECO:0000313" key="2">
    <source>
        <dbReference type="Proteomes" id="UP000019116"/>
    </source>
</evidence>
<proteinExistence type="predicted"/>
<organism evidence="1">
    <name type="scientific">Triticum aestivum</name>
    <name type="common">Wheat</name>
    <dbReference type="NCBI Taxonomy" id="4565"/>
    <lineage>
        <taxon>Eukaryota</taxon>
        <taxon>Viridiplantae</taxon>
        <taxon>Streptophyta</taxon>
        <taxon>Embryophyta</taxon>
        <taxon>Tracheophyta</taxon>
        <taxon>Spermatophyta</taxon>
        <taxon>Magnoliopsida</taxon>
        <taxon>Liliopsida</taxon>
        <taxon>Poales</taxon>
        <taxon>Poaceae</taxon>
        <taxon>BOP clade</taxon>
        <taxon>Pooideae</taxon>
        <taxon>Triticodae</taxon>
        <taxon>Triticeae</taxon>
        <taxon>Triticinae</taxon>
        <taxon>Triticum</taxon>
    </lineage>
</organism>
<protein>
    <submittedName>
        <fullName evidence="1">Uncharacterized protein</fullName>
    </submittedName>
</protein>
<dbReference type="Gramene" id="TraesCS2A02G126400.1">
    <property type="protein sequence ID" value="TraesCS2A02G126400.1.cds1"/>
    <property type="gene ID" value="TraesCS2A02G126400"/>
</dbReference>
<dbReference type="AlphaFoldDB" id="A0A3B6ASG0"/>
<dbReference type="EnsemblPlants" id="TraesCS2A02G126400.1">
    <property type="protein sequence ID" value="TraesCS2A02G126400.1.cds1"/>
    <property type="gene ID" value="TraesCS2A02G126400"/>
</dbReference>
<keyword evidence="2" id="KW-1185">Reference proteome</keyword>
<evidence type="ECO:0000313" key="1">
    <source>
        <dbReference type="EnsemblPlants" id="TraesCS2A02G126400.1.cds1"/>
    </source>
</evidence>